<keyword evidence="4" id="KW-1185">Reference proteome</keyword>
<name>A0A562TG35_9HYPH</name>
<sequence>MKSLGNPSLNLERTGGTSLPQSDRNRIFTYTEMPAVIYCRIAARYEYSCLIVLINNNYQFCDIYFTVYFFIMDTISLLIFYLKYYYPIIGYLYFY</sequence>
<feature type="region of interest" description="Disordered" evidence="1">
    <location>
        <begin position="1"/>
        <end position="22"/>
    </location>
</feature>
<keyword evidence="2" id="KW-0812">Transmembrane</keyword>
<feature type="transmembrane region" description="Helical" evidence="2">
    <location>
        <begin position="63"/>
        <end position="82"/>
    </location>
</feature>
<evidence type="ECO:0000256" key="1">
    <source>
        <dbReference type="SAM" id="MobiDB-lite"/>
    </source>
</evidence>
<comment type="caution">
    <text evidence="3">The sequence shown here is derived from an EMBL/GenBank/DDBJ whole genome shotgun (WGS) entry which is preliminary data.</text>
</comment>
<evidence type="ECO:0000256" key="2">
    <source>
        <dbReference type="SAM" id="Phobius"/>
    </source>
</evidence>
<gene>
    <name evidence="3" type="ORF">JM93_00053</name>
</gene>
<keyword evidence="2" id="KW-1133">Transmembrane helix</keyword>
<evidence type="ECO:0000313" key="4">
    <source>
        <dbReference type="Proteomes" id="UP000320593"/>
    </source>
</evidence>
<dbReference type="EMBL" id="VLLF01000001">
    <property type="protein sequence ID" value="TWI92511.1"/>
    <property type="molecule type" value="Genomic_DNA"/>
</dbReference>
<protein>
    <submittedName>
        <fullName evidence="3">Uncharacterized protein</fullName>
    </submittedName>
</protein>
<accession>A0A562TG35</accession>
<keyword evidence="2" id="KW-0472">Membrane</keyword>
<organism evidence="3 4">
    <name type="scientific">Roseibium hamelinense</name>
    <dbReference type="NCBI Taxonomy" id="150831"/>
    <lineage>
        <taxon>Bacteria</taxon>
        <taxon>Pseudomonadati</taxon>
        <taxon>Pseudomonadota</taxon>
        <taxon>Alphaproteobacteria</taxon>
        <taxon>Hyphomicrobiales</taxon>
        <taxon>Stappiaceae</taxon>
        <taxon>Roseibium</taxon>
    </lineage>
</organism>
<evidence type="ECO:0000313" key="3">
    <source>
        <dbReference type="EMBL" id="TWI92511.1"/>
    </source>
</evidence>
<reference evidence="3 4" key="1">
    <citation type="submission" date="2019-07" db="EMBL/GenBank/DDBJ databases">
        <title>Genomic Encyclopedia of Archaeal and Bacterial Type Strains, Phase II (KMG-II): from individual species to whole genera.</title>
        <authorList>
            <person name="Goeker M."/>
        </authorList>
    </citation>
    <scope>NUCLEOTIDE SEQUENCE [LARGE SCALE GENOMIC DNA]</scope>
    <source>
        <strain evidence="3 4">ATCC BAA-252</strain>
    </source>
</reference>
<dbReference type="AlphaFoldDB" id="A0A562TG35"/>
<proteinExistence type="predicted"/>
<dbReference type="Proteomes" id="UP000320593">
    <property type="component" value="Unassembled WGS sequence"/>
</dbReference>